<dbReference type="InterPro" id="IPR011060">
    <property type="entry name" value="RibuloseP-bd_barrel"/>
</dbReference>
<evidence type="ECO:0000256" key="2">
    <source>
        <dbReference type="ARBA" id="ARBA00001936"/>
    </source>
</evidence>
<comment type="catalytic activity">
    <reaction evidence="1 10 11">
        <text>D-ribulose 5-phosphate = D-xylulose 5-phosphate</text>
        <dbReference type="Rhea" id="RHEA:13677"/>
        <dbReference type="ChEBI" id="CHEBI:57737"/>
        <dbReference type="ChEBI" id="CHEBI:58121"/>
        <dbReference type="EC" id="5.1.3.1"/>
    </reaction>
</comment>
<dbReference type="PROSITE" id="PS01085">
    <property type="entry name" value="RIBUL_P_3_EPIMER_1"/>
    <property type="match status" value="1"/>
</dbReference>
<evidence type="ECO:0000256" key="14">
    <source>
        <dbReference type="PIRSR" id="PIRSR001461-3"/>
    </source>
</evidence>
<comment type="cofactor">
    <cofactor evidence="3">
        <name>Co(2+)</name>
        <dbReference type="ChEBI" id="CHEBI:48828"/>
    </cofactor>
</comment>
<dbReference type="PANTHER" id="PTHR11749">
    <property type="entry name" value="RIBULOSE-5-PHOSPHATE-3-EPIMERASE"/>
    <property type="match status" value="1"/>
</dbReference>
<dbReference type="eggNOG" id="COG0036">
    <property type="taxonomic scope" value="Bacteria"/>
</dbReference>
<dbReference type="InterPro" id="IPR026019">
    <property type="entry name" value="Ribul_P_3_epim"/>
</dbReference>
<feature type="binding site" evidence="10 14">
    <location>
        <position position="64"/>
    </location>
    <ligand>
        <name>substrate</name>
    </ligand>
</feature>
<evidence type="ECO:0000256" key="3">
    <source>
        <dbReference type="ARBA" id="ARBA00001941"/>
    </source>
</evidence>
<feature type="binding site" evidence="10 14">
    <location>
        <position position="6"/>
    </location>
    <ligand>
        <name>substrate</name>
    </ligand>
</feature>
<dbReference type="EC" id="5.1.3.1" evidence="7 10"/>
<dbReference type="GO" id="GO:0019323">
    <property type="term" value="P:pentose catabolic process"/>
    <property type="evidence" value="ECO:0007669"/>
    <property type="project" value="UniProtKB-UniRule"/>
</dbReference>
<name>K9EYB0_9LACT</name>
<dbReference type="Pfam" id="PF00834">
    <property type="entry name" value="Ribul_P_3_epim"/>
    <property type="match status" value="1"/>
</dbReference>
<comment type="cofactor">
    <cofactor evidence="10 13">
        <name>a divalent metal cation</name>
        <dbReference type="ChEBI" id="CHEBI:60240"/>
    </cofactor>
    <text evidence="10 13">Binds 1 divalent metal cation per subunit.</text>
</comment>
<evidence type="ECO:0000313" key="16">
    <source>
        <dbReference type="Proteomes" id="UP000009875"/>
    </source>
</evidence>
<dbReference type="CDD" id="cd00429">
    <property type="entry name" value="RPE"/>
    <property type="match status" value="1"/>
</dbReference>
<evidence type="ECO:0000256" key="1">
    <source>
        <dbReference type="ARBA" id="ARBA00001782"/>
    </source>
</evidence>
<feature type="binding site" evidence="10 13">
    <location>
        <position position="31"/>
    </location>
    <ligand>
        <name>a divalent metal cation</name>
        <dbReference type="ChEBI" id="CHEBI:60240"/>
    </ligand>
</feature>
<dbReference type="GO" id="GO:0004750">
    <property type="term" value="F:D-ribulose-phosphate 3-epimerase activity"/>
    <property type="evidence" value="ECO:0007669"/>
    <property type="project" value="UniProtKB-UniRule"/>
</dbReference>
<evidence type="ECO:0000256" key="4">
    <source>
        <dbReference type="ARBA" id="ARBA00001947"/>
    </source>
</evidence>
<feature type="binding site" evidence="10 13">
    <location>
        <position position="173"/>
    </location>
    <ligand>
        <name>a divalent metal cation</name>
        <dbReference type="ChEBI" id="CHEBI:60240"/>
    </ligand>
</feature>
<comment type="caution">
    <text evidence="15">The sequence shown here is derived from an EMBL/GenBank/DDBJ whole genome shotgun (WGS) entry which is preliminary data.</text>
</comment>
<feature type="binding site" evidence="14">
    <location>
        <position position="175"/>
    </location>
    <ligand>
        <name>substrate</name>
    </ligand>
</feature>
<keyword evidence="13" id="KW-0862">Zinc</keyword>
<dbReference type="OrthoDB" id="1645589at2"/>
<dbReference type="AlphaFoldDB" id="K9EYB0"/>
<dbReference type="NCBIfam" id="NF004076">
    <property type="entry name" value="PRK05581.1-4"/>
    <property type="match status" value="1"/>
</dbReference>
<keyword evidence="13" id="KW-0464">Manganese</keyword>
<evidence type="ECO:0000256" key="8">
    <source>
        <dbReference type="ARBA" id="ARBA00022723"/>
    </source>
</evidence>
<comment type="cofactor">
    <cofactor evidence="5">
        <name>Fe(2+)</name>
        <dbReference type="ChEBI" id="CHEBI:29033"/>
    </cofactor>
</comment>
<dbReference type="STRING" id="883081.HMPREF9698_00242"/>
<feature type="binding site" evidence="10 14">
    <location>
        <begin position="195"/>
        <end position="196"/>
    </location>
    <ligand>
        <name>substrate</name>
    </ligand>
</feature>
<feature type="active site" description="Proton acceptor" evidence="10 12">
    <location>
        <position position="33"/>
    </location>
</feature>
<dbReference type="EMBL" id="AGXA01000004">
    <property type="protein sequence ID" value="EKU94210.1"/>
    <property type="molecule type" value="Genomic_DNA"/>
</dbReference>
<dbReference type="HAMAP" id="MF_02227">
    <property type="entry name" value="RPE"/>
    <property type="match status" value="1"/>
</dbReference>
<proteinExistence type="inferred from homology"/>
<evidence type="ECO:0000256" key="13">
    <source>
        <dbReference type="PIRSR" id="PIRSR001461-2"/>
    </source>
</evidence>
<dbReference type="GO" id="GO:0046872">
    <property type="term" value="F:metal ion binding"/>
    <property type="evidence" value="ECO:0007669"/>
    <property type="project" value="UniProtKB-UniRule"/>
</dbReference>
<organism evidence="15 16">
    <name type="scientific">Alloiococcus otitis ATCC 51267</name>
    <dbReference type="NCBI Taxonomy" id="883081"/>
    <lineage>
        <taxon>Bacteria</taxon>
        <taxon>Bacillati</taxon>
        <taxon>Bacillota</taxon>
        <taxon>Bacilli</taxon>
        <taxon>Lactobacillales</taxon>
        <taxon>Carnobacteriaceae</taxon>
        <taxon>Alloiococcus</taxon>
    </lineage>
</organism>
<evidence type="ECO:0000256" key="5">
    <source>
        <dbReference type="ARBA" id="ARBA00001954"/>
    </source>
</evidence>
<protein>
    <recommendedName>
        <fullName evidence="7 10">Ribulose-phosphate 3-epimerase</fullName>
        <ecNumber evidence="7 10">5.1.3.1</ecNumber>
    </recommendedName>
</protein>
<comment type="function">
    <text evidence="10">Catalyzes the reversible epimerization of D-ribulose 5-phosphate to D-xylulose 5-phosphate.</text>
</comment>
<dbReference type="SUPFAM" id="SSF51366">
    <property type="entry name" value="Ribulose-phoshate binding barrel"/>
    <property type="match status" value="1"/>
</dbReference>
<dbReference type="InterPro" id="IPR013785">
    <property type="entry name" value="Aldolase_TIM"/>
</dbReference>
<evidence type="ECO:0000256" key="12">
    <source>
        <dbReference type="PIRSR" id="PIRSR001461-1"/>
    </source>
</evidence>
<keyword evidence="16" id="KW-1185">Reference proteome</keyword>
<dbReference type="PROSITE" id="PS01086">
    <property type="entry name" value="RIBUL_P_3_EPIMER_2"/>
    <property type="match status" value="1"/>
</dbReference>
<dbReference type="PATRIC" id="fig|883081.3.peg.243"/>
<evidence type="ECO:0000256" key="9">
    <source>
        <dbReference type="ARBA" id="ARBA00023235"/>
    </source>
</evidence>
<keyword evidence="13" id="KW-0170">Cobalt</keyword>
<evidence type="ECO:0000256" key="11">
    <source>
        <dbReference type="PIRNR" id="PIRNR001461"/>
    </source>
</evidence>
<accession>K9EYB0</accession>
<comment type="pathway">
    <text evidence="10">Carbohydrate degradation.</text>
</comment>
<feature type="binding site" evidence="10">
    <location>
        <begin position="173"/>
        <end position="175"/>
    </location>
    <ligand>
        <name>substrate</name>
    </ligand>
</feature>
<keyword evidence="9 10" id="KW-0413">Isomerase</keyword>
<reference evidence="15 16" key="1">
    <citation type="submission" date="2012-09" db="EMBL/GenBank/DDBJ databases">
        <title>The Genome Sequence of Alloiococcus otitis ATCC 51267.</title>
        <authorList>
            <consortium name="The Broad Institute Genome Sequencing Platform"/>
            <person name="Earl A."/>
            <person name="Ward D."/>
            <person name="Feldgarden M."/>
            <person name="Gevers D."/>
            <person name="Huys G."/>
            <person name="Walker B."/>
            <person name="Young S.K."/>
            <person name="Zeng Q."/>
            <person name="Gargeya S."/>
            <person name="Fitzgerald M."/>
            <person name="Haas B."/>
            <person name="Abouelleil A."/>
            <person name="Alvarado L."/>
            <person name="Arachchi H.M."/>
            <person name="Berlin A.M."/>
            <person name="Chapman S.B."/>
            <person name="Goldberg J."/>
            <person name="Griggs A."/>
            <person name="Gujja S."/>
            <person name="Hansen M."/>
            <person name="Howarth C."/>
            <person name="Imamovic A."/>
            <person name="Larimer J."/>
            <person name="McCowen C."/>
            <person name="Montmayeur A."/>
            <person name="Murphy C."/>
            <person name="Neiman D."/>
            <person name="Pearson M."/>
            <person name="Priest M."/>
            <person name="Roberts A."/>
            <person name="Saif S."/>
            <person name="Shea T."/>
            <person name="Sisk P."/>
            <person name="Sykes S."/>
            <person name="Wortman J."/>
            <person name="Nusbaum C."/>
            <person name="Birren B."/>
        </authorList>
    </citation>
    <scope>NUCLEOTIDE SEQUENCE [LARGE SCALE GENOMIC DNA]</scope>
    <source>
        <strain evidence="15 16">ATCC 51267</strain>
    </source>
</reference>
<evidence type="ECO:0000313" key="15">
    <source>
        <dbReference type="EMBL" id="EKU94210.1"/>
    </source>
</evidence>
<dbReference type="FunFam" id="3.20.20.70:FF:000004">
    <property type="entry name" value="Ribulose-phosphate 3-epimerase"/>
    <property type="match status" value="1"/>
</dbReference>
<dbReference type="RefSeq" id="WP_003776517.1">
    <property type="nucleotide sequence ID" value="NZ_JH992957.1"/>
</dbReference>
<evidence type="ECO:0000256" key="7">
    <source>
        <dbReference type="ARBA" id="ARBA00013188"/>
    </source>
</evidence>
<comment type="cofactor">
    <cofactor evidence="2">
        <name>Mn(2+)</name>
        <dbReference type="ChEBI" id="CHEBI:29035"/>
    </cofactor>
</comment>
<gene>
    <name evidence="10" type="primary">rpe</name>
    <name evidence="15" type="ORF">HMPREF9698_00242</name>
</gene>
<dbReference type="Gene3D" id="3.20.20.70">
    <property type="entry name" value="Aldolase class I"/>
    <property type="match status" value="1"/>
</dbReference>
<feature type="binding site" evidence="10 13">
    <location>
        <position position="64"/>
    </location>
    <ligand>
        <name>a divalent metal cation</name>
        <dbReference type="ChEBI" id="CHEBI:60240"/>
    </ligand>
</feature>
<sequence>MKIAPSLLSADFANLQRDVQEVDQAGADWIHIDVMDGSFVPNLTFGPNLVQAIRPHTNLPLDVHLMVNQPEKFIEAFAEAGADCLSVQVESTQHIHRAIQMIKDQGLKAGAVINPGTPNQALTPLLRDLDYVLVMTVNPGFGGQAFIPSCLDKIDQLAQDRTELGLDFEIQVDGGINDQTVKQARDAGANIFVAGSFIFTQGKSPKDQIDKLREG</sequence>
<dbReference type="GO" id="GO:0005737">
    <property type="term" value="C:cytoplasm"/>
    <property type="evidence" value="ECO:0007669"/>
    <property type="project" value="UniProtKB-ARBA"/>
</dbReference>
<feature type="binding site" evidence="10 14">
    <location>
        <begin position="140"/>
        <end position="143"/>
    </location>
    <ligand>
        <name>substrate</name>
    </ligand>
</feature>
<evidence type="ECO:0000256" key="6">
    <source>
        <dbReference type="ARBA" id="ARBA00009541"/>
    </source>
</evidence>
<evidence type="ECO:0000256" key="10">
    <source>
        <dbReference type="HAMAP-Rule" id="MF_02227"/>
    </source>
</evidence>
<dbReference type="InterPro" id="IPR000056">
    <property type="entry name" value="Ribul_P_3_epim-like"/>
</dbReference>
<dbReference type="PIRSF" id="PIRSF001461">
    <property type="entry name" value="RPE"/>
    <property type="match status" value="1"/>
</dbReference>
<keyword evidence="8 10" id="KW-0479">Metal-binding</keyword>
<dbReference type="GO" id="GO:0006098">
    <property type="term" value="P:pentose-phosphate shunt"/>
    <property type="evidence" value="ECO:0007669"/>
    <property type="project" value="UniProtKB-UniRule"/>
</dbReference>
<keyword evidence="10 11" id="KW-0119">Carbohydrate metabolism</keyword>
<dbReference type="HOGENOM" id="CLU_054856_2_1_9"/>
<comment type="cofactor">
    <cofactor evidence="4">
        <name>Zn(2+)</name>
        <dbReference type="ChEBI" id="CHEBI:29105"/>
    </cofactor>
</comment>
<comment type="similarity">
    <text evidence="6 10 11">Belongs to the ribulose-phosphate 3-epimerase family.</text>
</comment>
<feature type="active site" description="Proton donor" evidence="10 12">
    <location>
        <position position="173"/>
    </location>
</feature>
<feature type="binding site" evidence="10 13">
    <location>
        <position position="33"/>
    </location>
    <ligand>
        <name>a divalent metal cation</name>
        <dbReference type="ChEBI" id="CHEBI:60240"/>
    </ligand>
</feature>
<dbReference type="NCBIfam" id="TIGR01163">
    <property type="entry name" value="rpe"/>
    <property type="match status" value="1"/>
</dbReference>
<dbReference type="Proteomes" id="UP000009875">
    <property type="component" value="Unassembled WGS sequence"/>
</dbReference>